<dbReference type="Pfam" id="PF13472">
    <property type="entry name" value="Lipase_GDSL_2"/>
    <property type="match status" value="1"/>
</dbReference>
<organism evidence="2 3">
    <name type="scientific">Kineosporia babensis</name>
    <dbReference type="NCBI Taxonomy" id="499548"/>
    <lineage>
        <taxon>Bacteria</taxon>
        <taxon>Bacillati</taxon>
        <taxon>Actinomycetota</taxon>
        <taxon>Actinomycetes</taxon>
        <taxon>Kineosporiales</taxon>
        <taxon>Kineosporiaceae</taxon>
        <taxon>Kineosporia</taxon>
    </lineage>
</organism>
<evidence type="ECO:0000313" key="3">
    <source>
        <dbReference type="Proteomes" id="UP001138997"/>
    </source>
</evidence>
<dbReference type="InterPro" id="IPR013830">
    <property type="entry name" value="SGNH_hydro"/>
</dbReference>
<proteinExistence type="predicted"/>
<dbReference type="GO" id="GO:0004622">
    <property type="term" value="F:phosphatidylcholine lysophospholipase activity"/>
    <property type="evidence" value="ECO:0007669"/>
    <property type="project" value="TreeGrafter"/>
</dbReference>
<evidence type="ECO:0000313" key="2">
    <source>
        <dbReference type="EMBL" id="MCD5315186.1"/>
    </source>
</evidence>
<dbReference type="EMBL" id="JAJOMB010000020">
    <property type="protein sequence ID" value="MCD5315186.1"/>
    <property type="molecule type" value="Genomic_DNA"/>
</dbReference>
<dbReference type="PANTHER" id="PTHR30383">
    <property type="entry name" value="THIOESTERASE 1/PROTEASE 1/LYSOPHOSPHOLIPASE L1"/>
    <property type="match status" value="1"/>
</dbReference>
<dbReference type="SUPFAM" id="SSF52266">
    <property type="entry name" value="SGNH hydrolase"/>
    <property type="match status" value="1"/>
</dbReference>
<reference evidence="2" key="1">
    <citation type="submission" date="2021-11" db="EMBL/GenBank/DDBJ databases">
        <title>Streptomyces corallinus and Kineosporia corallina sp. nov., two new coral-derived marine actinobacteria.</title>
        <authorList>
            <person name="Buangrab K."/>
            <person name="Sutthacheep M."/>
            <person name="Yeemin T."/>
            <person name="Harunari E."/>
            <person name="Igarashi Y."/>
            <person name="Sripreechasak P."/>
            <person name="Kanchanasin P."/>
            <person name="Tanasupawat S."/>
            <person name="Phongsopitanun W."/>
        </authorList>
    </citation>
    <scope>NUCLEOTIDE SEQUENCE</scope>
    <source>
        <strain evidence="2">JCM 31032</strain>
    </source>
</reference>
<dbReference type="InterPro" id="IPR036514">
    <property type="entry name" value="SGNH_hydro_sf"/>
</dbReference>
<dbReference type="AlphaFoldDB" id="A0A9X1NL78"/>
<feature type="domain" description="SGNH hydrolase-type esterase" evidence="1">
    <location>
        <begin position="12"/>
        <end position="190"/>
    </location>
</feature>
<dbReference type="Proteomes" id="UP001138997">
    <property type="component" value="Unassembled WGS sequence"/>
</dbReference>
<dbReference type="RefSeq" id="WP_231447987.1">
    <property type="nucleotide sequence ID" value="NZ_JAJOMB010000020.1"/>
</dbReference>
<evidence type="ECO:0000259" key="1">
    <source>
        <dbReference type="Pfam" id="PF13472"/>
    </source>
</evidence>
<dbReference type="InterPro" id="IPR051532">
    <property type="entry name" value="Ester_Hydrolysis_Enzymes"/>
</dbReference>
<dbReference type="Gene3D" id="3.40.50.1110">
    <property type="entry name" value="SGNH hydrolase"/>
    <property type="match status" value="1"/>
</dbReference>
<sequence length="211" mass="22548">MTLPVRDLRTCFVGDSFTAGVGDSTALGWTGRVSAAAIREGARQGYAFTGYNLGIRRDTSQDIAARIVAETTPRLSPAEDARVVLAFGVNDTTLAGHGHPQVSAEQTLQALRSIQRQMPATGLFFVGPPAIDNEEQNERIAVLDTHLSGLCRELDIPHVSSFSSTVSNPLWRQQVREGDGAHPDAGGYEILAGLIIPPLLAWLSQGSTDRG</sequence>
<accession>A0A9X1NL78</accession>
<name>A0A9X1NL78_9ACTN</name>
<keyword evidence="3" id="KW-1185">Reference proteome</keyword>
<gene>
    <name evidence="2" type="ORF">LR394_30200</name>
</gene>
<comment type="caution">
    <text evidence="2">The sequence shown here is derived from an EMBL/GenBank/DDBJ whole genome shotgun (WGS) entry which is preliminary data.</text>
</comment>
<protein>
    <submittedName>
        <fullName evidence="2">GDSL-type esterase/lipase family protein</fullName>
    </submittedName>
</protein>
<dbReference type="PANTHER" id="PTHR30383:SF5">
    <property type="entry name" value="SGNH HYDROLASE-TYPE ESTERASE DOMAIN-CONTAINING PROTEIN"/>
    <property type="match status" value="1"/>
</dbReference>